<dbReference type="InterPro" id="IPR005709">
    <property type="entry name" value="Ribosomal_uS4_bac-type"/>
</dbReference>
<evidence type="ECO:0000256" key="1">
    <source>
        <dbReference type="ARBA" id="ARBA00007465"/>
    </source>
</evidence>
<dbReference type="GO" id="GO:0006412">
    <property type="term" value="P:translation"/>
    <property type="evidence" value="ECO:0007669"/>
    <property type="project" value="UniProtKB-UniRule"/>
</dbReference>
<dbReference type="CDD" id="cd00165">
    <property type="entry name" value="S4"/>
    <property type="match status" value="1"/>
</dbReference>
<evidence type="ECO:0000313" key="12">
    <source>
        <dbReference type="EMBL" id="OZC03703.1"/>
    </source>
</evidence>
<feature type="domain" description="Small ribosomal subunit protein uS4 N-terminal" evidence="11">
    <location>
        <begin position="3"/>
        <end position="91"/>
    </location>
</feature>
<dbReference type="SMART" id="SM00363">
    <property type="entry name" value="S4"/>
    <property type="match status" value="1"/>
</dbReference>
<dbReference type="Pfam" id="PF01479">
    <property type="entry name" value="S4"/>
    <property type="match status" value="1"/>
</dbReference>
<evidence type="ECO:0000256" key="9">
    <source>
        <dbReference type="SAM" id="MobiDB-lite"/>
    </source>
</evidence>
<evidence type="ECO:0000256" key="8">
    <source>
        <dbReference type="RuleBase" id="RU003699"/>
    </source>
</evidence>
<dbReference type="GO" id="GO:0019843">
    <property type="term" value="F:rRNA binding"/>
    <property type="evidence" value="ECO:0007669"/>
    <property type="project" value="UniProtKB-UniRule"/>
</dbReference>
<dbReference type="PROSITE" id="PS00632">
    <property type="entry name" value="RIBOSOMAL_S4"/>
    <property type="match status" value="1"/>
</dbReference>
<name>A0A259U101_9BACT</name>
<dbReference type="OrthoDB" id="9803672at2"/>
<dbReference type="GO" id="GO:0003735">
    <property type="term" value="F:structural constituent of ribosome"/>
    <property type="evidence" value="ECO:0007669"/>
    <property type="project" value="InterPro"/>
</dbReference>
<evidence type="ECO:0000256" key="6">
    <source>
        <dbReference type="ARBA" id="ARBA00035254"/>
    </source>
</evidence>
<dbReference type="InterPro" id="IPR001912">
    <property type="entry name" value="Ribosomal_uS4_N"/>
</dbReference>
<comment type="subunit">
    <text evidence="7">Part of the 30S ribosomal subunit. Contacts protein S5. The interaction surface between S4 and S5 is involved in control of translational fidelity.</text>
</comment>
<dbReference type="GO" id="GO:0042274">
    <property type="term" value="P:ribosomal small subunit biogenesis"/>
    <property type="evidence" value="ECO:0007669"/>
    <property type="project" value="TreeGrafter"/>
</dbReference>
<dbReference type="NCBIfam" id="NF003717">
    <property type="entry name" value="PRK05327.1"/>
    <property type="match status" value="1"/>
</dbReference>
<feature type="compositionally biased region" description="Basic residues" evidence="9">
    <location>
        <begin position="1"/>
        <end position="13"/>
    </location>
</feature>
<protein>
    <recommendedName>
        <fullName evidence="6 7">Small ribosomal subunit protein uS4</fullName>
    </recommendedName>
</protein>
<evidence type="ECO:0000256" key="4">
    <source>
        <dbReference type="ARBA" id="ARBA00022980"/>
    </source>
</evidence>
<proteinExistence type="inferred from homology"/>
<feature type="domain" description="RNA-binding S4" evidence="10">
    <location>
        <begin position="92"/>
        <end position="156"/>
    </location>
</feature>
<dbReference type="FunFam" id="1.10.1050.10:FF:000001">
    <property type="entry name" value="30S ribosomal protein S4"/>
    <property type="match status" value="1"/>
</dbReference>
<dbReference type="PROSITE" id="PS50889">
    <property type="entry name" value="S4"/>
    <property type="match status" value="1"/>
</dbReference>
<dbReference type="RefSeq" id="WP_094549359.1">
    <property type="nucleotide sequence ID" value="NZ_MQWB01000001.1"/>
</dbReference>
<evidence type="ECO:0000313" key="13">
    <source>
        <dbReference type="Proteomes" id="UP000216446"/>
    </source>
</evidence>
<dbReference type="InterPro" id="IPR018079">
    <property type="entry name" value="Ribosomal_uS4_CS"/>
</dbReference>
<sequence length="200" mass="23505">MARYRGPKQKLARRFGEPIFGPSKALERKPYRPGQHGNARRRKESEYSVQLAEKQKVKYTYGLLEKQFRNLFEKAARKKGVTGENLLKFLESRLDNVVFRLGFARTRRQARQLVAHGHVMVNDRVSGIPSHLLRPGDIVEVRPKSKNLEMVKESAERNRRSFPYLEVDRNRLVGKFLDYPEREDIPENIREQLIVELYSK</sequence>
<dbReference type="HAMAP" id="MF_01306_B">
    <property type="entry name" value="Ribosomal_uS4_B"/>
    <property type="match status" value="1"/>
</dbReference>
<accession>A0A259U101</accession>
<reference evidence="12 13" key="1">
    <citation type="submission" date="2016-11" db="EMBL/GenBank/DDBJ databases">
        <title>Study of marine rhodopsin-containing bacteria.</title>
        <authorList>
            <person name="Yoshizawa S."/>
            <person name="Kumagai Y."/>
            <person name="Kogure K."/>
        </authorList>
    </citation>
    <scope>NUCLEOTIDE SEQUENCE [LARGE SCALE GENOMIC DNA]</scope>
    <source>
        <strain evidence="12 13">SG-29</strain>
    </source>
</reference>
<dbReference type="InParanoid" id="A0A259U101"/>
<comment type="function">
    <text evidence="7">With S5 and S12 plays an important role in translational accuracy.</text>
</comment>
<organism evidence="12 13">
    <name type="scientific">Rubricoccus marinus</name>
    <dbReference type="NCBI Taxonomy" id="716817"/>
    <lineage>
        <taxon>Bacteria</taxon>
        <taxon>Pseudomonadati</taxon>
        <taxon>Rhodothermota</taxon>
        <taxon>Rhodothermia</taxon>
        <taxon>Rhodothermales</taxon>
        <taxon>Rubricoccaceae</taxon>
        <taxon>Rubricoccus</taxon>
    </lineage>
</organism>
<dbReference type="InterPro" id="IPR022801">
    <property type="entry name" value="Ribosomal_uS4"/>
</dbReference>
<evidence type="ECO:0000256" key="7">
    <source>
        <dbReference type="HAMAP-Rule" id="MF_01306"/>
    </source>
</evidence>
<gene>
    <name evidence="7" type="primary">rpsD</name>
    <name evidence="12" type="ORF">BSZ36_12350</name>
</gene>
<evidence type="ECO:0000256" key="5">
    <source>
        <dbReference type="ARBA" id="ARBA00023274"/>
    </source>
</evidence>
<dbReference type="PANTHER" id="PTHR11831">
    <property type="entry name" value="30S 40S RIBOSOMAL PROTEIN"/>
    <property type="match status" value="1"/>
</dbReference>
<dbReference type="PANTHER" id="PTHR11831:SF4">
    <property type="entry name" value="SMALL RIBOSOMAL SUBUNIT PROTEIN US4M"/>
    <property type="match status" value="1"/>
</dbReference>
<keyword evidence="5 7" id="KW-0687">Ribonucleoprotein</keyword>
<dbReference type="Proteomes" id="UP000216446">
    <property type="component" value="Unassembled WGS sequence"/>
</dbReference>
<dbReference type="SMART" id="SM01390">
    <property type="entry name" value="Ribosomal_S4"/>
    <property type="match status" value="1"/>
</dbReference>
<dbReference type="GO" id="GO:0015935">
    <property type="term" value="C:small ribosomal subunit"/>
    <property type="evidence" value="ECO:0007669"/>
    <property type="project" value="InterPro"/>
</dbReference>
<dbReference type="FunFam" id="3.10.290.10:FF:000001">
    <property type="entry name" value="30S ribosomal protein S4"/>
    <property type="match status" value="1"/>
</dbReference>
<dbReference type="SUPFAM" id="SSF55174">
    <property type="entry name" value="Alpha-L RNA-binding motif"/>
    <property type="match status" value="1"/>
</dbReference>
<dbReference type="FunCoup" id="A0A259U101">
    <property type="interactions" value="614"/>
</dbReference>
<comment type="function">
    <text evidence="7">One of the primary rRNA binding proteins, it binds directly to 16S rRNA where it nucleates assembly of the body of the 30S subunit.</text>
</comment>
<dbReference type="NCBIfam" id="TIGR01017">
    <property type="entry name" value="rpsD_bact"/>
    <property type="match status" value="1"/>
</dbReference>
<dbReference type="Gene3D" id="3.10.290.10">
    <property type="entry name" value="RNA-binding S4 domain"/>
    <property type="match status" value="1"/>
</dbReference>
<dbReference type="Gene3D" id="1.10.1050.10">
    <property type="entry name" value="Ribosomal Protein S4 Delta 41, Chain A, domain 1"/>
    <property type="match status" value="1"/>
</dbReference>
<dbReference type="Pfam" id="PF00163">
    <property type="entry name" value="Ribosomal_S4"/>
    <property type="match status" value="1"/>
</dbReference>
<comment type="caution">
    <text evidence="12">The sequence shown here is derived from an EMBL/GenBank/DDBJ whole genome shotgun (WGS) entry which is preliminary data.</text>
</comment>
<evidence type="ECO:0000259" key="11">
    <source>
        <dbReference type="SMART" id="SM01390"/>
    </source>
</evidence>
<keyword evidence="2 7" id="KW-0699">rRNA-binding</keyword>
<dbReference type="InterPro" id="IPR002942">
    <property type="entry name" value="S4_RNA-bd"/>
</dbReference>
<dbReference type="InterPro" id="IPR036986">
    <property type="entry name" value="S4_RNA-bd_sf"/>
</dbReference>
<keyword evidence="3 7" id="KW-0694">RNA-binding</keyword>
<evidence type="ECO:0000259" key="10">
    <source>
        <dbReference type="SMART" id="SM00363"/>
    </source>
</evidence>
<dbReference type="AlphaFoldDB" id="A0A259U101"/>
<comment type="similarity">
    <text evidence="1 7 8">Belongs to the universal ribosomal protein uS4 family.</text>
</comment>
<feature type="region of interest" description="Disordered" evidence="9">
    <location>
        <begin position="1"/>
        <end position="46"/>
    </location>
</feature>
<evidence type="ECO:0000256" key="3">
    <source>
        <dbReference type="ARBA" id="ARBA00022884"/>
    </source>
</evidence>
<dbReference type="EMBL" id="MQWB01000001">
    <property type="protein sequence ID" value="OZC03703.1"/>
    <property type="molecule type" value="Genomic_DNA"/>
</dbReference>
<evidence type="ECO:0000256" key="2">
    <source>
        <dbReference type="ARBA" id="ARBA00022730"/>
    </source>
</evidence>
<keyword evidence="4 7" id="KW-0689">Ribosomal protein</keyword>
<keyword evidence="13" id="KW-1185">Reference proteome</keyword>